<keyword evidence="2" id="KW-1185">Reference proteome</keyword>
<evidence type="ECO:0000313" key="2">
    <source>
        <dbReference type="Proteomes" id="UP001597479"/>
    </source>
</evidence>
<gene>
    <name evidence="1" type="ORF">ACFS27_29365</name>
</gene>
<evidence type="ECO:0000313" key="1">
    <source>
        <dbReference type="EMBL" id="MFD2797699.1"/>
    </source>
</evidence>
<proteinExistence type="predicted"/>
<comment type="caution">
    <text evidence="1">The sequence shown here is derived from an EMBL/GenBank/DDBJ whole genome shotgun (WGS) entry which is preliminary data.</text>
</comment>
<organism evidence="1 2">
    <name type="scientific">Promicromonospora vindobonensis</name>
    <dbReference type="NCBI Taxonomy" id="195748"/>
    <lineage>
        <taxon>Bacteria</taxon>
        <taxon>Bacillati</taxon>
        <taxon>Actinomycetota</taxon>
        <taxon>Actinomycetes</taxon>
        <taxon>Micrococcales</taxon>
        <taxon>Promicromonosporaceae</taxon>
        <taxon>Promicromonospora</taxon>
    </lineage>
</organism>
<dbReference type="Proteomes" id="UP001597479">
    <property type="component" value="Unassembled WGS sequence"/>
</dbReference>
<dbReference type="EMBL" id="JBHUOG010000002">
    <property type="protein sequence ID" value="MFD2797699.1"/>
    <property type="molecule type" value="Genomic_DNA"/>
</dbReference>
<reference evidence="2" key="1">
    <citation type="journal article" date="2019" name="Int. J. Syst. Evol. Microbiol.">
        <title>The Global Catalogue of Microorganisms (GCM) 10K type strain sequencing project: providing services to taxonomists for standard genome sequencing and annotation.</title>
        <authorList>
            <consortium name="The Broad Institute Genomics Platform"/>
            <consortium name="The Broad Institute Genome Sequencing Center for Infectious Disease"/>
            <person name="Wu L."/>
            <person name="Ma J."/>
        </authorList>
    </citation>
    <scope>NUCLEOTIDE SEQUENCE [LARGE SCALE GENOMIC DNA]</scope>
    <source>
        <strain evidence="2">CCM 7044</strain>
    </source>
</reference>
<dbReference type="RefSeq" id="WP_377190947.1">
    <property type="nucleotide sequence ID" value="NZ_JBHUOG010000002.1"/>
</dbReference>
<protein>
    <submittedName>
        <fullName evidence="1">Uncharacterized protein</fullName>
    </submittedName>
</protein>
<accession>A0ABW5W3C8</accession>
<sequence length="151" mass="16075">MPDERPLGRRAHGWLNSFEVEGLDAHCGMAVEDLLSAPDGGFELEMTSGLSARQDAEGWRAGTRLTGDAAALSGYLDPMLIWVQDGVVVDIPSSTASNLSYYAPEEGAPEGPWDVGALTGATNACAAEFEGSKEDWPLVYTHLREGGTFDV</sequence>
<name>A0ABW5W3C8_9MICO</name>